<organism evidence="2 3">
    <name type="scientific">Phytophthora rubi</name>
    <dbReference type="NCBI Taxonomy" id="129364"/>
    <lineage>
        <taxon>Eukaryota</taxon>
        <taxon>Sar</taxon>
        <taxon>Stramenopiles</taxon>
        <taxon>Oomycota</taxon>
        <taxon>Peronosporomycetes</taxon>
        <taxon>Peronosporales</taxon>
        <taxon>Peronosporaceae</taxon>
        <taxon>Phytophthora</taxon>
    </lineage>
</organism>
<comment type="caution">
    <text evidence="2">The sequence shown here is derived from an EMBL/GenBank/DDBJ whole genome shotgun (WGS) entry which is preliminary data.</text>
</comment>
<feature type="compositionally biased region" description="Basic residues" evidence="1">
    <location>
        <begin position="1"/>
        <end position="12"/>
    </location>
</feature>
<proteinExistence type="predicted"/>
<feature type="region of interest" description="Disordered" evidence="1">
    <location>
        <begin position="1"/>
        <end position="44"/>
    </location>
</feature>
<name>A0A6A4ATD1_9STRA</name>
<reference evidence="2 3" key="1">
    <citation type="submission" date="2018-08" db="EMBL/GenBank/DDBJ databases">
        <title>Genomic investigation of the strawberry pathogen Phytophthora fragariae indicates pathogenicity is determined by transcriptional variation in three key races.</title>
        <authorList>
            <person name="Adams T.M."/>
            <person name="Armitage A.D."/>
            <person name="Sobczyk M.K."/>
            <person name="Bates H.J."/>
            <person name="Dunwell J.M."/>
            <person name="Nellist C.F."/>
            <person name="Harrison R.J."/>
        </authorList>
    </citation>
    <scope>NUCLEOTIDE SEQUENCE [LARGE SCALE GENOMIC DNA]</scope>
    <source>
        <strain evidence="2 3">SCRP333</strain>
    </source>
</reference>
<feature type="compositionally biased region" description="Polar residues" evidence="1">
    <location>
        <begin position="19"/>
        <end position="28"/>
    </location>
</feature>
<dbReference type="EMBL" id="QXFT01010462">
    <property type="protein sequence ID" value="KAE9261309.1"/>
    <property type="molecule type" value="Genomic_DNA"/>
</dbReference>
<protein>
    <submittedName>
        <fullName evidence="2">Uncharacterized protein</fullName>
    </submittedName>
</protein>
<dbReference type="Proteomes" id="UP000434957">
    <property type="component" value="Unassembled WGS sequence"/>
</dbReference>
<evidence type="ECO:0000313" key="2">
    <source>
        <dbReference type="EMBL" id="KAE9261309.1"/>
    </source>
</evidence>
<dbReference type="AlphaFoldDB" id="A0A6A4ATD1"/>
<keyword evidence="3" id="KW-1185">Reference proteome</keyword>
<sequence>MKGLKATKHSVARGRVVLSLQQGPQGNRAQRRSGRGGTSTTTRA</sequence>
<evidence type="ECO:0000313" key="3">
    <source>
        <dbReference type="Proteomes" id="UP000434957"/>
    </source>
</evidence>
<evidence type="ECO:0000256" key="1">
    <source>
        <dbReference type="SAM" id="MobiDB-lite"/>
    </source>
</evidence>
<accession>A0A6A4ATD1</accession>
<gene>
    <name evidence="2" type="ORF">PR003_g33982</name>
</gene>